<dbReference type="GO" id="GO:0006952">
    <property type="term" value="P:defense response"/>
    <property type="evidence" value="ECO:0007669"/>
    <property type="project" value="UniProtKB-ARBA"/>
</dbReference>
<dbReference type="GO" id="GO:0005886">
    <property type="term" value="C:plasma membrane"/>
    <property type="evidence" value="ECO:0007669"/>
    <property type="project" value="UniProtKB-SubCell"/>
</dbReference>
<dbReference type="InterPro" id="IPR050528">
    <property type="entry name" value="L-type_Lectin-RKs"/>
</dbReference>
<keyword evidence="12" id="KW-0418">Kinase</keyword>
<dbReference type="GO" id="GO:0004674">
    <property type="term" value="F:protein serine/threonine kinase activity"/>
    <property type="evidence" value="ECO:0007669"/>
    <property type="project" value="UniProtKB-KW"/>
</dbReference>
<dbReference type="Gene3D" id="2.60.120.200">
    <property type="match status" value="1"/>
</dbReference>
<name>A0ABC9C4T0_9POAL</name>
<dbReference type="GO" id="GO:0005524">
    <property type="term" value="F:ATP binding"/>
    <property type="evidence" value="ECO:0007669"/>
    <property type="project" value="UniProtKB-UniRule"/>
</dbReference>
<dbReference type="Proteomes" id="UP001497457">
    <property type="component" value="Chromosome 28b"/>
</dbReference>
<keyword evidence="7" id="KW-0808">Transferase</keyword>
<evidence type="ECO:0000256" key="5">
    <source>
        <dbReference type="ARBA" id="ARBA00022475"/>
    </source>
</evidence>
<gene>
    <name evidence="22" type="ORF">URODEC1_LOCUS71433</name>
</gene>
<keyword evidence="14 19" id="KW-1133">Transmembrane helix</keyword>
<keyword evidence="23" id="KW-1185">Reference proteome</keyword>
<evidence type="ECO:0000259" key="21">
    <source>
        <dbReference type="PROSITE" id="PS50011"/>
    </source>
</evidence>
<dbReference type="CDD" id="cd06899">
    <property type="entry name" value="lectin_legume_LecRK_Arcelin_ConA"/>
    <property type="match status" value="1"/>
</dbReference>
<dbReference type="InterPro" id="IPR013320">
    <property type="entry name" value="ConA-like_dom_sf"/>
</dbReference>
<dbReference type="InterPro" id="IPR008271">
    <property type="entry name" value="Ser/Thr_kinase_AS"/>
</dbReference>
<keyword evidence="11 17" id="KW-0547">Nucleotide-binding</keyword>
<dbReference type="EMBL" id="OZ075138">
    <property type="protein sequence ID" value="CAL5013469.1"/>
    <property type="molecule type" value="Genomic_DNA"/>
</dbReference>
<evidence type="ECO:0000256" key="4">
    <source>
        <dbReference type="ARBA" id="ARBA00012513"/>
    </source>
</evidence>
<keyword evidence="13 17" id="KW-0067">ATP-binding</keyword>
<feature type="domain" description="Protein kinase" evidence="21">
    <location>
        <begin position="416"/>
        <end position="707"/>
    </location>
</feature>
<comment type="similarity">
    <text evidence="3">In the C-terminal section; belongs to the protein kinase superfamily. Ser/Thr protein kinase family.</text>
</comment>
<keyword evidence="5" id="KW-1003">Cell membrane</keyword>
<evidence type="ECO:0000256" key="19">
    <source>
        <dbReference type="SAM" id="Phobius"/>
    </source>
</evidence>
<dbReference type="FunFam" id="3.30.200.20:FF:000320">
    <property type="entry name" value="probable L-type lectin-domain containing receptor kinase S.5"/>
    <property type="match status" value="1"/>
</dbReference>
<feature type="chain" id="PRO_5044894823" description="non-specific serine/threonine protein kinase" evidence="20">
    <location>
        <begin position="38"/>
        <end position="773"/>
    </location>
</feature>
<evidence type="ECO:0000256" key="9">
    <source>
        <dbReference type="ARBA" id="ARBA00022729"/>
    </source>
</evidence>
<feature type="region of interest" description="Disordered" evidence="18">
    <location>
        <begin position="123"/>
        <end position="152"/>
    </location>
</feature>
<dbReference type="InterPro" id="IPR001245">
    <property type="entry name" value="Ser-Thr/Tyr_kinase_cat_dom"/>
</dbReference>
<comment type="subcellular location">
    <subcellularLocation>
        <location evidence="1">Cell membrane</location>
        <topology evidence="1">Single-pass type I membrane protein</topology>
    </subcellularLocation>
</comment>
<dbReference type="SUPFAM" id="SSF56112">
    <property type="entry name" value="Protein kinase-like (PK-like)"/>
    <property type="match status" value="1"/>
</dbReference>
<feature type="binding site" evidence="17">
    <location>
        <position position="452"/>
    </location>
    <ligand>
        <name>ATP</name>
        <dbReference type="ChEBI" id="CHEBI:30616"/>
    </ligand>
</feature>
<dbReference type="InterPro" id="IPR001220">
    <property type="entry name" value="Legume_lectin_dom"/>
</dbReference>
<evidence type="ECO:0000256" key="11">
    <source>
        <dbReference type="ARBA" id="ARBA00022741"/>
    </source>
</evidence>
<dbReference type="FunFam" id="1.10.510.10:FF:000444">
    <property type="entry name" value="probable L-type lectin-domain containing receptor kinase S.5"/>
    <property type="match status" value="1"/>
</dbReference>
<evidence type="ECO:0000313" key="22">
    <source>
        <dbReference type="EMBL" id="CAL5013469.1"/>
    </source>
</evidence>
<evidence type="ECO:0000256" key="6">
    <source>
        <dbReference type="ARBA" id="ARBA00022527"/>
    </source>
</evidence>
<keyword evidence="8 19" id="KW-0812">Transmembrane</keyword>
<dbReference type="InterPro" id="IPR000719">
    <property type="entry name" value="Prot_kinase_dom"/>
</dbReference>
<evidence type="ECO:0000256" key="17">
    <source>
        <dbReference type="PROSITE-ProRule" id="PRU10141"/>
    </source>
</evidence>
<keyword evidence="16" id="KW-0325">Glycoprotein</keyword>
<feature type="compositionally biased region" description="Gly residues" evidence="18">
    <location>
        <begin position="139"/>
        <end position="150"/>
    </location>
</feature>
<proteinExistence type="inferred from homology"/>
<dbReference type="PANTHER" id="PTHR27007">
    <property type="match status" value="1"/>
</dbReference>
<evidence type="ECO:0000256" key="7">
    <source>
        <dbReference type="ARBA" id="ARBA00022679"/>
    </source>
</evidence>
<dbReference type="PROSITE" id="PS00108">
    <property type="entry name" value="PROTEIN_KINASE_ST"/>
    <property type="match status" value="1"/>
</dbReference>
<dbReference type="Gene3D" id="3.30.200.20">
    <property type="entry name" value="Phosphorylase Kinase, domain 1"/>
    <property type="match status" value="1"/>
</dbReference>
<dbReference type="PROSITE" id="PS00307">
    <property type="entry name" value="LECTIN_LEGUME_BETA"/>
    <property type="match status" value="1"/>
</dbReference>
<evidence type="ECO:0000313" key="23">
    <source>
        <dbReference type="Proteomes" id="UP001497457"/>
    </source>
</evidence>
<dbReference type="PROSITE" id="PS00107">
    <property type="entry name" value="PROTEIN_KINASE_ATP"/>
    <property type="match status" value="1"/>
</dbReference>
<evidence type="ECO:0000256" key="14">
    <source>
        <dbReference type="ARBA" id="ARBA00022989"/>
    </source>
</evidence>
<dbReference type="GO" id="GO:0030246">
    <property type="term" value="F:carbohydrate binding"/>
    <property type="evidence" value="ECO:0007669"/>
    <property type="project" value="UniProtKB-KW"/>
</dbReference>
<evidence type="ECO:0000256" key="10">
    <source>
        <dbReference type="ARBA" id="ARBA00022734"/>
    </source>
</evidence>
<dbReference type="EC" id="2.7.11.1" evidence="4"/>
<dbReference type="Pfam" id="PF07714">
    <property type="entry name" value="PK_Tyr_Ser-Thr"/>
    <property type="match status" value="1"/>
</dbReference>
<evidence type="ECO:0000256" key="3">
    <source>
        <dbReference type="ARBA" id="ARBA00010217"/>
    </source>
</evidence>
<evidence type="ECO:0000256" key="12">
    <source>
        <dbReference type="ARBA" id="ARBA00022777"/>
    </source>
</evidence>
<evidence type="ECO:0000256" key="18">
    <source>
        <dbReference type="SAM" id="MobiDB-lite"/>
    </source>
</evidence>
<dbReference type="PROSITE" id="PS50011">
    <property type="entry name" value="PROTEIN_KINASE_DOM"/>
    <property type="match status" value="1"/>
</dbReference>
<feature type="region of interest" description="Disordered" evidence="18">
    <location>
        <begin position="732"/>
        <end position="773"/>
    </location>
</feature>
<dbReference type="SMART" id="SM00220">
    <property type="entry name" value="S_TKc"/>
    <property type="match status" value="1"/>
</dbReference>
<dbReference type="InterPro" id="IPR011009">
    <property type="entry name" value="Kinase-like_dom_sf"/>
</dbReference>
<dbReference type="InterPro" id="IPR019825">
    <property type="entry name" value="Lectin_legB_Mn/Ca_BS"/>
</dbReference>
<keyword evidence="10" id="KW-0430">Lectin</keyword>
<dbReference type="Gene3D" id="1.10.510.10">
    <property type="entry name" value="Transferase(Phosphotransferase) domain 1"/>
    <property type="match status" value="1"/>
</dbReference>
<evidence type="ECO:0000256" key="8">
    <source>
        <dbReference type="ARBA" id="ARBA00022692"/>
    </source>
</evidence>
<dbReference type="AlphaFoldDB" id="A0ABC9C4T0"/>
<keyword evidence="15 19" id="KW-0472">Membrane</keyword>
<keyword evidence="9 20" id="KW-0732">Signal</keyword>
<accession>A0ABC9C4T0</accession>
<reference evidence="22" key="1">
    <citation type="submission" date="2024-10" db="EMBL/GenBank/DDBJ databases">
        <authorList>
            <person name="Ryan C."/>
        </authorList>
    </citation>
    <scope>NUCLEOTIDE SEQUENCE [LARGE SCALE GENOMIC DNA]</scope>
</reference>
<dbReference type="SUPFAM" id="SSF49899">
    <property type="entry name" value="Concanavalin A-like lectins/glucanases"/>
    <property type="match status" value="1"/>
</dbReference>
<sequence length="773" mass="83295">MVASARRSGGGGRGRSPLSPLLGCLLSFSFLFATAHGADPPPQLQPLPPLDVATYNYTSFPDGGNSQAELAFSSVARIYQGALQVTPDTGNIGSYLDVMVNKSGSVLLDRRFTLWRRLDDANKRQPAAAAVPPPTPPGGSNGTAGNGNGTGSSTPLVQVVSFNTTFSINVFHLPDSSPLPGEGLAFAILPSRDGPPPGSHGGFLGLTNATLQGTPAAAAASRFVAVELDTLKQDYDPNDNHVGLNVGSVVSTKTASLTGFPIATNKTTAENYTVWIHYDGVGRRISVYFDVRGNPRPAAPVLESELDLSEHVPEQGYLGFAASTGTNFELNCVLDWSLEIEVIPEKKSNTWLIIVAVVVPVGMAAVAVAAFFLARSIRARRNMERRQERLGHQLSNLPGMPRVFEYEKLKKATRNFDEKLQLGKGGYGVVYRGTIPAIDDPRTEATMEVAVKRFIRDDSRGVSDFLAEVQIINRLRHKNIVPLIGWCYKKGQLLLVYEYMPNGSLDQHLFRRGVHEQRPFLSWESRYAIVRDVAAGLHYVHHEYTHMVLHRDIKASNVLLDGSFRARLGDFGLARVLDHGRNSFTDLNVAGTHGFIAPEYSVGHKASRRTDVFAFGALVLEVVTGQYALRVNDLRCPLLTDWVWQMHGRGALLGAVDQGLGTAGFDGDEAGRLLLLALACSSPNPGDRPTMAEVLQVLDKASPPPEVPPFKPQFVWPPEGGAHFDLSDIEMTGATTSGTTTSGNGGGSSTAMATQDTAHSSSEGYFPVLSSGR</sequence>
<comment type="similarity">
    <text evidence="2">In the N-terminal section; belongs to the leguminous lectin family.</text>
</comment>
<protein>
    <recommendedName>
        <fullName evidence="4">non-specific serine/threonine protein kinase</fullName>
        <ecNumber evidence="4">2.7.11.1</ecNumber>
    </recommendedName>
</protein>
<evidence type="ECO:0000256" key="1">
    <source>
        <dbReference type="ARBA" id="ARBA00004251"/>
    </source>
</evidence>
<dbReference type="Pfam" id="PF00139">
    <property type="entry name" value="Lectin_legB"/>
    <property type="match status" value="1"/>
</dbReference>
<dbReference type="GO" id="GO:0051707">
    <property type="term" value="P:response to other organism"/>
    <property type="evidence" value="ECO:0007669"/>
    <property type="project" value="UniProtKB-ARBA"/>
</dbReference>
<keyword evidence="6" id="KW-0723">Serine/threonine-protein kinase</keyword>
<evidence type="ECO:0000256" key="20">
    <source>
        <dbReference type="SAM" id="SignalP"/>
    </source>
</evidence>
<evidence type="ECO:0000256" key="15">
    <source>
        <dbReference type="ARBA" id="ARBA00023136"/>
    </source>
</evidence>
<organism evidence="22 23">
    <name type="scientific">Urochloa decumbens</name>
    <dbReference type="NCBI Taxonomy" id="240449"/>
    <lineage>
        <taxon>Eukaryota</taxon>
        <taxon>Viridiplantae</taxon>
        <taxon>Streptophyta</taxon>
        <taxon>Embryophyta</taxon>
        <taxon>Tracheophyta</taxon>
        <taxon>Spermatophyta</taxon>
        <taxon>Magnoliopsida</taxon>
        <taxon>Liliopsida</taxon>
        <taxon>Poales</taxon>
        <taxon>Poaceae</taxon>
        <taxon>PACMAD clade</taxon>
        <taxon>Panicoideae</taxon>
        <taxon>Panicodae</taxon>
        <taxon>Paniceae</taxon>
        <taxon>Melinidinae</taxon>
        <taxon>Urochloa</taxon>
    </lineage>
</organism>
<feature type="compositionally biased region" description="Low complexity" evidence="18">
    <location>
        <begin position="732"/>
        <end position="742"/>
    </location>
</feature>
<feature type="transmembrane region" description="Helical" evidence="19">
    <location>
        <begin position="351"/>
        <end position="374"/>
    </location>
</feature>
<evidence type="ECO:0000256" key="2">
    <source>
        <dbReference type="ARBA" id="ARBA00008536"/>
    </source>
</evidence>
<evidence type="ECO:0000256" key="16">
    <source>
        <dbReference type="ARBA" id="ARBA00023180"/>
    </source>
</evidence>
<dbReference type="InterPro" id="IPR017441">
    <property type="entry name" value="Protein_kinase_ATP_BS"/>
</dbReference>
<feature type="signal peptide" evidence="20">
    <location>
        <begin position="1"/>
        <end position="37"/>
    </location>
</feature>
<evidence type="ECO:0000256" key="13">
    <source>
        <dbReference type="ARBA" id="ARBA00022840"/>
    </source>
</evidence>